<dbReference type="AlphaFoldDB" id="A0A258CYB0"/>
<evidence type="ECO:0000313" key="2">
    <source>
        <dbReference type="EMBL" id="OYX00354.1"/>
    </source>
</evidence>
<feature type="transmembrane region" description="Helical" evidence="1">
    <location>
        <begin position="113"/>
        <end position="135"/>
    </location>
</feature>
<dbReference type="InterPro" id="IPR025597">
    <property type="entry name" value="DUF4345"/>
</dbReference>
<organism evidence="2 3">
    <name type="scientific">Caulobacter vibrioides</name>
    <name type="common">Caulobacter crescentus</name>
    <dbReference type="NCBI Taxonomy" id="155892"/>
    <lineage>
        <taxon>Bacteria</taxon>
        <taxon>Pseudomonadati</taxon>
        <taxon>Pseudomonadota</taxon>
        <taxon>Alphaproteobacteria</taxon>
        <taxon>Caulobacterales</taxon>
        <taxon>Caulobacteraceae</taxon>
        <taxon>Caulobacter</taxon>
    </lineage>
</organism>
<proteinExistence type="predicted"/>
<evidence type="ECO:0000313" key="3">
    <source>
        <dbReference type="Proteomes" id="UP000215616"/>
    </source>
</evidence>
<name>A0A258CYB0_CAUVI</name>
<comment type="caution">
    <text evidence="2">The sequence shown here is derived from an EMBL/GenBank/DDBJ whole genome shotgun (WGS) entry which is preliminary data.</text>
</comment>
<keyword evidence="1" id="KW-0812">Transmembrane</keyword>
<dbReference type="EMBL" id="NCDQ01000319">
    <property type="protein sequence ID" value="OYX00354.1"/>
    <property type="molecule type" value="Genomic_DNA"/>
</dbReference>
<feature type="transmembrane region" description="Helical" evidence="1">
    <location>
        <begin position="79"/>
        <end position="101"/>
    </location>
</feature>
<keyword evidence="1" id="KW-1133">Transmembrane helix</keyword>
<protein>
    <submittedName>
        <fullName evidence="2">DUF4345 domain-containing protein</fullName>
    </submittedName>
</protein>
<gene>
    <name evidence="2" type="ORF">B7Z12_16285</name>
</gene>
<accession>A0A258CYB0</accession>
<reference evidence="2 3" key="1">
    <citation type="submission" date="2017-03" db="EMBL/GenBank/DDBJ databases">
        <title>Lifting the veil on microbial sulfur biogeochemistry in mining wastewaters.</title>
        <authorList>
            <person name="Kantor R.S."/>
            <person name="Colenbrander Nelson T."/>
            <person name="Marshall S."/>
            <person name="Bennett D."/>
            <person name="Apte S."/>
            <person name="Camacho D."/>
            <person name="Thomas B.C."/>
            <person name="Warren L.A."/>
            <person name="Banfield J.F."/>
        </authorList>
    </citation>
    <scope>NUCLEOTIDE SEQUENCE [LARGE SCALE GENOMIC DNA]</scope>
    <source>
        <strain evidence="2">32-67-7</strain>
    </source>
</reference>
<dbReference type="Proteomes" id="UP000215616">
    <property type="component" value="Unassembled WGS sequence"/>
</dbReference>
<keyword evidence="1" id="KW-0472">Membrane</keyword>
<dbReference type="Pfam" id="PF14248">
    <property type="entry name" value="DUF4345"/>
    <property type="match status" value="1"/>
</dbReference>
<evidence type="ECO:0000256" key="1">
    <source>
        <dbReference type="SAM" id="Phobius"/>
    </source>
</evidence>
<feature type="transmembrane region" description="Helical" evidence="1">
    <location>
        <begin position="54"/>
        <end position="72"/>
    </location>
</feature>
<sequence>MSSYVLSLLLAVIACVIGGTLGGMILARPATLLEAAGLSNDDTPKPSLLAEGRALGGVLIAAHGVAALYLGYQPRIGAAMALALALAWLGAAVGRAVSAVLDGDAGRYNRGAMLFNALIGITLTLPSFQIGKVVLRGALGLA</sequence>